<proteinExistence type="predicted"/>
<accession>A0A8A1LPK8</accession>
<evidence type="ECO:0000313" key="3">
    <source>
        <dbReference type="Proteomes" id="UP000663419"/>
    </source>
</evidence>
<feature type="region of interest" description="Disordered" evidence="1">
    <location>
        <begin position="44"/>
        <end position="65"/>
    </location>
</feature>
<organism evidence="2 3">
    <name type="scientific">Ajellomyces capsulatus (strain H88)</name>
    <name type="common">Darling's disease fungus</name>
    <name type="synonym">Histoplasma capsulatum</name>
    <dbReference type="NCBI Taxonomy" id="544711"/>
    <lineage>
        <taxon>Eukaryota</taxon>
        <taxon>Fungi</taxon>
        <taxon>Dikarya</taxon>
        <taxon>Ascomycota</taxon>
        <taxon>Pezizomycotina</taxon>
        <taxon>Eurotiomycetes</taxon>
        <taxon>Eurotiomycetidae</taxon>
        <taxon>Onygenales</taxon>
        <taxon>Ajellomycetaceae</taxon>
        <taxon>Histoplasma</taxon>
    </lineage>
</organism>
<dbReference type="EMBL" id="CP069105">
    <property type="protein sequence ID" value="QSS55869.1"/>
    <property type="molecule type" value="Genomic_DNA"/>
</dbReference>
<feature type="compositionally biased region" description="Basic and acidic residues" evidence="1">
    <location>
        <begin position="44"/>
        <end position="54"/>
    </location>
</feature>
<name>A0A8A1LPK8_AJEC8</name>
<sequence>MKMQRGTVSAGGCIYPVKRPSSMAATGNNGLENGSGTSLYVEEGKRELEEEIHSSSKKQSNKRTVGWDSRHYLRISALDRIPEKGDFIEFPSTSDSGASIECFPPS</sequence>
<dbReference type="AlphaFoldDB" id="A0A8A1LPK8"/>
<evidence type="ECO:0000313" key="2">
    <source>
        <dbReference type="EMBL" id="QSS55869.1"/>
    </source>
</evidence>
<reference evidence="2" key="1">
    <citation type="submission" date="2021-01" db="EMBL/GenBank/DDBJ databases">
        <title>Chromosome-level genome assembly of a human fungal pathogen reveals clustering of transcriptionally co-regulated genes.</title>
        <authorList>
            <person name="Voorhies M."/>
            <person name="Cohen S."/>
            <person name="Shea T.P."/>
            <person name="Petrus S."/>
            <person name="Munoz J.F."/>
            <person name="Poplawski S."/>
            <person name="Goldman W.E."/>
            <person name="Michael T."/>
            <person name="Cuomo C.A."/>
            <person name="Sil A."/>
            <person name="Beyhan S."/>
        </authorList>
    </citation>
    <scope>NUCLEOTIDE SEQUENCE</scope>
    <source>
        <strain evidence="2">H88</strain>
    </source>
</reference>
<protein>
    <submittedName>
        <fullName evidence="2">Uncharacterized protein</fullName>
    </submittedName>
</protein>
<evidence type="ECO:0000256" key="1">
    <source>
        <dbReference type="SAM" id="MobiDB-lite"/>
    </source>
</evidence>
<dbReference type="Proteomes" id="UP000663419">
    <property type="component" value="Chromosome 4"/>
</dbReference>
<dbReference type="VEuPathDB" id="FungiDB:I7I53_03866"/>
<gene>
    <name evidence="2" type="ORF">I7I53_03866</name>
</gene>